<dbReference type="PROSITE" id="PS50222">
    <property type="entry name" value="EF_HAND_2"/>
    <property type="match status" value="1"/>
</dbReference>
<dbReference type="InterPro" id="IPR050403">
    <property type="entry name" value="Myosin_RLC"/>
</dbReference>
<sequence>MCLQAERGEYTKDTEKRKGKLKNCNAQGESNDADSGCHEEAKRKDSPQAIGKKAREMDTRKLAQLTEAFHLFDFDRDGIISFSDLKKVYTSLDREDTDEEEIKKMISEGLEPLDFDAFIKLMGYKTLDLDDEEILVEALSQWDYGTGLISEERFVEEVRVSKLTVFNNQICVFRIKHDLMTWGDRFTEEEAEAALEHAPIVLTKNKEKMINYVQFCNDLCGFRRMKNLLKGN</sequence>
<dbReference type="PANTHER" id="PTHR23049">
    <property type="entry name" value="MYOSIN REGULATORY LIGHT CHAIN 2"/>
    <property type="match status" value="1"/>
</dbReference>
<comment type="caution">
    <text evidence="5">The sequence shown here is derived from an EMBL/GenBank/DDBJ whole genome shotgun (WGS) entry which is preliminary data.</text>
</comment>
<evidence type="ECO:0000256" key="2">
    <source>
        <dbReference type="ARBA" id="ARBA00022837"/>
    </source>
</evidence>
<name>A0AAW2I8D2_9NEOP</name>
<feature type="region of interest" description="Disordered" evidence="3">
    <location>
        <begin position="1"/>
        <end position="54"/>
    </location>
</feature>
<evidence type="ECO:0000259" key="4">
    <source>
        <dbReference type="PROSITE" id="PS50222"/>
    </source>
</evidence>
<keyword evidence="2" id="KW-0106">Calcium</keyword>
<proteinExistence type="predicted"/>
<dbReference type="InterPro" id="IPR002048">
    <property type="entry name" value="EF_hand_dom"/>
</dbReference>
<evidence type="ECO:0000313" key="5">
    <source>
        <dbReference type="EMBL" id="KAL0277720.1"/>
    </source>
</evidence>
<evidence type="ECO:0000256" key="3">
    <source>
        <dbReference type="SAM" id="MobiDB-lite"/>
    </source>
</evidence>
<feature type="domain" description="EF-hand" evidence="4">
    <location>
        <begin position="60"/>
        <end position="95"/>
    </location>
</feature>
<dbReference type="SMART" id="SM00054">
    <property type="entry name" value="EFh"/>
    <property type="match status" value="1"/>
</dbReference>
<protein>
    <recommendedName>
        <fullName evidence="4">EF-hand domain-containing protein</fullName>
    </recommendedName>
</protein>
<accession>A0AAW2I8D2</accession>
<gene>
    <name evidence="5" type="ORF">PYX00_004911</name>
</gene>
<feature type="compositionally biased region" description="Basic and acidic residues" evidence="3">
    <location>
        <begin position="35"/>
        <end position="46"/>
    </location>
</feature>
<evidence type="ECO:0000256" key="1">
    <source>
        <dbReference type="ARBA" id="ARBA00022737"/>
    </source>
</evidence>
<dbReference type="InterPro" id="IPR018247">
    <property type="entry name" value="EF_Hand_1_Ca_BS"/>
</dbReference>
<dbReference type="GO" id="GO:0005509">
    <property type="term" value="F:calcium ion binding"/>
    <property type="evidence" value="ECO:0007669"/>
    <property type="project" value="InterPro"/>
</dbReference>
<dbReference type="InterPro" id="IPR011992">
    <property type="entry name" value="EF-hand-dom_pair"/>
</dbReference>
<feature type="compositionally biased region" description="Basic and acidic residues" evidence="3">
    <location>
        <begin position="1"/>
        <end position="16"/>
    </location>
</feature>
<dbReference type="EMBL" id="JARGDH010000002">
    <property type="protein sequence ID" value="KAL0277720.1"/>
    <property type="molecule type" value="Genomic_DNA"/>
</dbReference>
<dbReference type="SUPFAM" id="SSF47473">
    <property type="entry name" value="EF-hand"/>
    <property type="match status" value="1"/>
</dbReference>
<keyword evidence="1" id="KW-0677">Repeat</keyword>
<dbReference type="Gene3D" id="1.10.238.10">
    <property type="entry name" value="EF-hand"/>
    <property type="match status" value="1"/>
</dbReference>
<reference evidence="5" key="1">
    <citation type="journal article" date="2024" name="Gigascience">
        <title>Chromosome-level genome of the poultry shaft louse Menopon gallinae provides insight into the host-switching and adaptive evolution of parasitic lice.</title>
        <authorList>
            <person name="Xu Y."/>
            <person name="Ma L."/>
            <person name="Liu S."/>
            <person name="Liang Y."/>
            <person name="Liu Q."/>
            <person name="He Z."/>
            <person name="Tian L."/>
            <person name="Duan Y."/>
            <person name="Cai W."/>
            <person name="Li H."/>
            <person name="Song F."/>
        </authorList>
    </citation>
    <scope>NUCLEOTIDE SEQUENCE</scope>
    <source>
        <strain evidence="5">Cailab_2023a</strain>
    </source>
</reference>
<dbReference type="AlphaFoldDB" id="A0AAW2I8D2"/>
<dbReference type="Pfam" id="PF13405">
    <property type="entry name" value="EF-hand_6"/>
    <property type="match status" value="1"/>
</dbReference>
<dbReference type="PROSITE" id="PS00018">
    <property type="entry name" value="EF_HAND_1"/>
    <property type="match status" value="1"/>
</dbReference>
<organism evidence="5">
    <name type="scientific">Menopon gallinae</name>
    <name type="common">poultry shaft louse</name>
    <dbReference type="NCBI Taxonomy" id="328185"/>
    <lineage>
        <taxon>Eukaryota</taxon>
        <taxon>Metazoa</taxon>
        <taxon>Ecdysozoa</taxon>
        <taxon>Arthropoda</taxon>
        <taxon>Hexapoda</taxon>
        <taxon>Insecta</taxon>
        <taxon>Pterygota</taxon>
        <taxon>Neoptera</taxon>
        <taxon>Paraneoptera</taxon>
        <taxon>Psocodea</taxon>
        <taxon>Troctomorpha</taxon>
        <taxon>Phthiraptera</taxon>
        <taxon>Amblycera</taxon>
        <taxon>Menoponidae</taxon>
        <taxon>Menopon</taxon>
    </lineage>
</organism>
<dbReference type="CDD" id="cd00051">
    <property type="entry name" value="EFh"/>
    <property type="match status" value="1"/>
</dbReference>